<dbReference type="SUPFAM" id="SSF49265">
    <property type="entry name" value="Fibronectin type III"/>
    <property type="match status" value="1"/>
</dbReference>
<gene>
    <name evidence="3" type="ORF">METZ01_LOCUS297134</name>
</gene>
<dbReference type="InterPro" id="IPR011050">
    <property type="entry name" value="Pectin_lyase_fold/virulence"/>
</dbReference>
<dbReference type="Gene3D" id="2.160.20.10">
    <property type="entry name" value="Single-stranded right-handed beta-helix, Pectin lyase-like"/>
    <property type="match status" value="1"/>
</dbReference>
<dbReference type="InterPro" id="IPR025965">
    <property type="entry name" value="FlgD/Vpr_Ig-like"/>
</dbReference>
<dbReference type="InterPro" id="IPR003961">
    <property type="entry name" value="FN3_dom"/>
</dbReference>
<dbReference type="InterPro" id="IPR039448">
    <property type="entry name" value="Beta_helix"/>
</dbReference>
<dbReference type="NCBIfam" id="TIGR04183">
    <property type="entry name" value="Por_Secre_tail"/>
    <property type="match status" value="1"/>
</dbReference>
<accession>A0A382M6I0</accession>
<dbReference type="Pfam" id="PF13229">
    <property type="entry name" value="Beta_helix"/>
    <property type="match status" value="1"/>
</dbReference>
<dbReference type="InterPro" id="IPR059226">
    <property type="entry name" value="Choice_anch_Q_dom"/>
</dbReference>
<evidence type="ECO:0000259" key="1">
    <source>
        <dbReference type="Pfam" id="PF13229"/>
    </source>
</evidence>
<dbReference type="Pfam" id="PF13860">
    <property type="entry name" value="FlgD_ig"/>
    <property type="match status" value="1"/>
</dbReference>
<sequence>SGLPFVDPRPVLDNLIITGNTSNGGSAIYSYTGHEFSIKNSEIKNNYYVPDSPINNSGIAIFASTLTVDRVLIRESYGAAIDAKYGSNAMVINSVIVNNEYGLAANHNSSINVYNSILYSNSTDGGAGYTDENSSITVQYSNVEGGFDGDSNINSDPLFTDAEDGDFTLQSTSPCIDAGTADIDGDGNEDISNYFGTAPDMGAYEFYLAVTGLQYTIENASVILDWDPIVDAEFYKIERSIDAEFTTDVEPSVLQTNTHTDIDLEWDTEYFYRVSAYVSGLWADYSNVLSVTLEYVNIAGANDIPTVYKVHQNHPNPFNPVTTLRYELPQDAMVNITIYDMMGRQVNSLVNGSQTAGYRTIQWNAANDRNEPVSAGLYLYTIEAGKFR</sequence>
<dbReference type="CDD" id="cd00063">
    <property type="entry name" value="FN3"/>
    <property type="match status" value="1"/>
</dbReference>
<dbReference type="AlphaFoldDB" id="A0A382M6I0"/>
<evidence type="ECO:0000259" key="2">
    <source>
        <dbReference type="Pfam" id="PF13860"/>
    </source>
</evidence>
<dbReference type="Gene3D" id="2.60.40.10">
    <property type="entry name" value="Immunoglobulins"/>
    <property type="match status" value="1"/>
</dbReference>
<dbReference type="NCBIfam" id="NF041518">
    <property type="entry name" value="choice_anch_Q"/>
    <property type="match status" value="1"/>
</dbReference>
<dbReference type="Gene3D" id="2.60.40.4070">
    <property type="match status" value="1"/>
</dbReference>
<feature type="domain" description="FlgD/Vpr Ig-like" evidence="2">
    <location>
        <begin position="323"/>
        <end position="384"/>
    </location>
</feature>
<protein>
    <recommendedName>
        <fullName evidence="4">FlgD Ig-like domain-containing protein</fullName>
    </recommendedName>
</protein>
<organism evidence="3">
    <name type="scientific">marine metagenome</name>
    <dbReference type="NCBI Taxonomy" id="408172"/>
    <lineage>
        <taxon>unclassified sequences</taxon>
        <taxon>metagenomes</taxon>
        <taxon>ecological metagenomes</taxon>
    </lineage>
</organism>
<feature type="non-terminal residue" evidence="3">
    <location>
        <position position="1"/>
    </location>
</feature>
<name>A0A382M6I0_9ZZZZ</name>
<feature type="non-terminal residue" evidence="3">
    <location>
        <position position="388"/>
    </location>
</feature>
<dbReference type="InterPro" id="IPR026444">
    <property type="entry name" value="Secre_tail"/>
</dbReference>
<dbReference type="SUPFAM" id="SSF51126">
    <property type="entry name" value="Pectin lyase-like"/>
    <property type="match status" value="1"/>
</dbReference>
<dbReference type="EMBL" id="UINC01091480">
    <property type="protein sequence ID" value="SVC44280.1"/>
    <property type="molecule type" value="Genomic_DNA"/>
</dbReference>
<evidence type="ECO:0000313" key="3">
    <source>
        <dbReference type="EMBL" id="SVC44280.1"/>
    </source>
</evidence>
<dbReference type="InterPro" id="IPR012334">
    <property type="entry name" value="Pectin_lyas_fold"/>
</dbReference>
<feature type="domain" description="Right handed beta helix" evidence="1">
    <location>
        <begin position="14"/>
        <end position="139"/>
    </location>
</feature>
<proteinExistence type="predicted"/>
<evidence type="ECO:0008006" key="4">
    <source>
        <dbReference type="Google" id="ProtNLM"/>
    </source>
</evidence>
<reference evidence="3" key="1">
    <citation type="submission" date="2018-05" db="EMBL/GenBank/DDBJ databases">
        <authorList>
            <person name="Lanie J.A."/>
            <person name="Ng W.-L."/>
            <person name="Kazmierczak K.M."/>
            <person name="Andrzejewski T.M."/>
            <person name="Davidsen T.M."/>
            <person name="Wayne K.J."/>
            <person name="Tettelin H."/>
            <person name="Glass J.I."/>
            <person name="Rusch D."/>
            <person name="Podicherti R."/>
            <person name="Tsui H.-C.T."/>
            <person name="Winkler M.E."/>
        </authorList>
    </citation>
    <scope>NUCLEOTIDE SEQUENCE</scope>
</reference>
<dbReference type="InterPro" id="IPR013783">
    <property type="entry name" value="Ig-like_fold"/>
</dbReference>
<dbReference type="InterPro" id="IPR036116">
    <property type="entry name" value="FN3_sf"/>
</dbReference>